<dbReference type="Pfam" id="PF00579">
    <property type="entry name" value="tRNA-synt_1b"/>
    <property type="match status" value="1"/>
</dbReference>
<dbReference type="PRINTS" id="PR01039">
    <property type="entry name" value="TRNASYNTHTRP"/>
</dbReference>
<dbReference type="InterPro" id="IPR002305">
    <property type="entry name" value="aa-tRNA-synth_Ic"/>
</dbReference>
<name>A0AAD8UV29_BABGI</name>
<keyword evidence="11" id="KW-1185">Reference proteome</keyword>
<evidence type="ECO:0000313" key="11">
    <source>
        <dbReference type="Proteomes" id="UP001230268"/>
    </source>
</evidence>
<evidence type="ECO:0000256" key="9">
    <source>
        <dbReference type="RuleBase" id="RU363036"/>
    </source>
</evidence>
<comment type="caution">
    <text evidence="10">The sequence shown here is derived from an EMBL/GenBank/DDBJ whole genome shotgun (WGS) entry which is preliminary data.</text>
</comment>
<keyword evidence="7 9" id="KW-0030">Aminoacyl-tRNA synthetase</keyword>
<dbReference type="Proteomes" id="UP001230268">
    <property type="component" value="Unassembled WGS sequence"/>
</dbReference>
<dbReference type="InterPro" id="IPR002306">
    <property type="entry name" value="Trp-tRNA-ligase"/>
</dbReference>
<dbReference type="InterPro" id="IPR014729">
    <property type="entry name" value="Rossmann-like_a/b/a_fold"/>
</dbReference>
<dbReference type="GO" id="GO:0006436">
    <property type="term" value="P:tryptophanyl-tRNA aminoacylation"/>
    <property type="evidence" value="ECO:0007669"/>
    <property type="project" value="InterPro"/>
</dbReference>
<dbReference type="PANTHER" id="PTHR43766">
    <property type="entry name" value="TRYPTOPHAN--TRNA LIGASE, MITOCHONDRIAL"/>
    <property type="match status" value="1"/>
</dbReference>
<organism evidence="10 11">
    <name type="scientific">Babesia gibsoni</name>
    <dbReference type="NCBI Taxonomy" id="33632"/>
    <lineage>
        <taxon>Eukaryota</taxon>
        <taxon>Sar</taxon>
        <taxon>Alveolata</taxon>
        <taxon>Apicomplexa</taxon>
        <taxon>Aconoidasida</taxon>
        <taxon>Piroplasmida</taxon>
        <taxon>Babesiidae</taxon>
        <taxon>Babesia</taxon>
    </lineage>
</organism>
<gene>
    <name evidence="10" type="ORF">BgAZ_109830</name>
</gene>
<proteinExistence type="inferred from homology"/>
<keyword evidence="6 9" id="KW-0648">Protein biosynthesis</keyword>
<evidence type="ECO:0000256" key="3">
    <source>
        <dbReference type="ARBA" id="ARBA00022598"/>
    </source>
</evidence>
<dbReference type="PROSITE" id="PS00178">
    <property type="entry name" value="AA_TRNA_LIGASE_I"/>
    <property type="match status" value="1"/>
</dbReference>
<keyword evidence="4 9" id="KW-0547">Nucleotide-binding</keyword>
<keyword evidence="5 9" id="KW-0067">ATP-binding</keyword>
<evidence type="ECO:0000256" key="6">
    <source>
        <dbReference type="ARBA" id="ARBA00022917"/>
    </source>
</evidence>
<reference evidence="10" key="1">
    <citation type="submission" date="2023-08" db="EMBL/GenBank/DDBJ databases">
        <title>Draft sequence of the Babesia gibsoni genome.</title>
        <authorList>
            <person name="Yamagishi J.Y."/>
            <person name="Xuan X.X."/>
        </authorList>
    </citation>
    <scope>NUCLEOTIDE SEQUENCE</scope>
    <source>
        <strain evidence="10">Azabu</strain>
    </source>
</reference>
<accession>A0AAD8UV29</accession>
<evidence type="ECO:0000256" key="1">
    <source>
        <dbReference type="ARBA" id="ARBA00005594"/>
    </source>
</evidence>
<evidence type="ECO:0000256" key="7">
    <source>
        <dbReference type="ARBA" id="ARBA00023146"/>
    </source>
</evidence>
<keyword evidence="3 9" id="KW-0436">Ligase</keyword>
<dbReference type="Gene3D" id="3.40.50.620">
    <property type="entry name" value="HUPs"/>
    <property type="match status" value="1"/>
</dbReference>
<evidence type="ECO:0000256" key="8">
    <source>
        <dbReference type="ARBA" id="ARBA00030268"/>
    </source>
</evidence>
<dbReference type="InterPro" id="IPR050203">
    <property type="entry name" value="Trp-tRNA_synthetase"/>
</dbReference>
<comment type="similarity">
    <text evidence="1 9">Belongs to the class-I aminoacyl-tRNA synthetase family.</text>
</comment>
<dbReference type="EMBL" id="JAVEPI010000001">
    <property type="protein sequence ID" value="KAK1445077.1"/>
    <property type="molecule type" value="Genomic_DNA"/>
</dbReference>
<dbReference type="PANTHER" id="PTHR43766:SF1">
    <property type="entry name" value="TRYPTOPHAN--TRNA LIGASE, MITOCHONDRIAL"/>
    <property type="match status" value="1"/>
</dbReference>
<sequence>MIAYSLCSGASAATQAILSLLLCAFIILSLQSVCPCLCLRAFNQERSAFITPSIPNASPRRNSLLNGAISGIQPSGELHIGNYIGCIHPAVQYQDEKEDLTLLIADLHATTGNSSNTPLDENVKQTVLTLLACGIDPKKTNIVLQSHIPSILELNWILGTVISLGRLRKLANFGGRQISTERDSVGICLYPLLQDPIKNAIWGLSEKWRRN</sequence>
<evidence type="ECO:0000256" key="4">
    <source>
        <dbReference type="ARBA" id="ARBA00022741"/>
    </source>
</evidence>
<dbReference type="InterPro" id="IPR001412">
    <property type="entry name" value="aa-tRNA-synth_I_CS"/>
</dbReference>
<dbReference type="AlphaFoldDB" id="A0AAD8UV29"/>
<dbReference type="GO" id="GO:0004830">
    <property type="term" value="F:tryptophan-tRNA ligase activity"/>
    <property type="evidence" value="ECO:0007669"/>
    <property type="project" value="UniProtKB-EC"/>
</dbReference>
<evidence type="ECO:0000256" key="5">
    <source>
        <dbReference type="ARBA" id="ARBA00022840"/>
    </source>
</evidence>
<evidence type="ECO:0000313" key="10">
    <source>
        <dbReference type="EMBL" id="KAK1445077.1"/>
    </source>
</evidence>
<protein>
    <recommendedName>
        <fullName evidence="2">tryptophan--tRNA ligase</fullName>
        <ecNumber evidence="2">6.1.1.2</ecNumber>
    </recommendedName>
    <alternativeName>
        <fullName evidence="8">Tryptophanyl-tRNA synthetase</fullName>
    </alternativeName>
</protein>
<dbReference type="SUPFAM" id="SSF52374">
    <property type="entry name" value="Nucleotidylyl transferase"/>
    <property type="match status" value="1"/>
</dbReference>
<dbReference type="EC" id="6.1.1.2" evidence="2"/>
<dbReference type="GO" id="GO:0005524">
    <property type="term" value="F:ATP binding"/>
    <property type="evidence" value="ECO:0007669"/>
    <property type="project" value="UniProtKB-KW"/>
</dbReference>
<evidence type="ECO:0000256" key="2">
    <source>
        <dbReference type="ARBA" id="ARBA00013161"/>
    </source>
</evidence>